<dbReference type="EMBL" id="BKAG01000001">
    <property type="protein sequence ID" value="GEP40906.1"/>
    <property type="molecule type" value="Genomic_DNA"/>
</dbReference>
<name>A0A512M2E4_9BACT</name>
<evidence type="ECO:0000313" key="2">
    <source>
        <dbReference type="EMBL" id="GEP40906.1"/>
    </source>
</evidence>
<keyword evidence="3" id="KW-1185">Reference proteome</keyword>
<protein>
    <submittedName>
        <fullName evidence="2">Uncharacterized protein</fullName>
    </submittedName>
</protein>
<comment type="caution">
    <text evidence="2">The sequence shown here is derived from an EMBL/GenBank/DDBJ whole genome shotgun (WGS) entry which is preliminary data.</text>
</comment>
<accession>A0A512M2E4</accession>
<sequence length="51" mass="5705">MAKDEVREEDMLSVEPEGRWIAHPTHESGDEAVEKAENKVPKAAHKALLPK</sequence>
<evidence type="ECO:0000313" key="3">
    <source>
        <dbReference type="Proteomes" id="UP000321577"/>
    </source>
</evidence>
<dbReference type="Proteomes" id="UP000321577">
    <property type="component" value="Unassembled WGS sequence"/>
</dbReference>
<organism evidence="2 3">
    <name type="scientific">Brevifollis gellanilyticus</name>
    <dbReference type="NCBI Taxonomy" id="748831"/>
    <lineage>
        <taxon>Bacteria</taxon>
        <taxon>Pseudomonadati</taxon>
        <taxon>Verrucomicrobiota</taxon>
        <taxon>Verrucomicrobiia</taxon>
        <taxon>Verrucomicrobiales</taxon>
        <taxon>Verrucomicrobiaceae</taxon>
    </lineage>
</organism>
<evidence type="ECO:0000256" key="1">
    <source>
        <dbReference type="SAM" id="MobiDB-lite"/>
    </source>
</evidence>
<reference evidence="2 3" key="1">
    <citation type="submission" date="2019-07" db="EMBL/GenBank/DDBJ databases">
        <title>Whole genome shotgun sequence of Brevifollis gellanilyticus NBRC 108608.</title>
        <authorList>
            <person name="Hosoyama A."/>
            <person name="Uohara A."/>
            <person name="Ohji S."/>
            <person name="Ichikawa N."/>
        </authorList>
    </citation>
    <scope>NUCLEOTIDE SEQUENCE [LARGE SCALE GENOMIC DNA]</scope>
    <source>
        <strain evidence="2 3">NBRC 108608</strain>
    </source>
</reference>
<feature type="compositionally biased region" description="Basic and acidic residues" evidence="1">
    <location>
        <begin position="25"/>
        <end position="40"/>
    </location>
</feature>
<proteinExistence type="predicted"/>
<gene>
    <name evidence="2" type="ORF">BGE01nite_01970</name>
</gene>
<dbReference type="AlphaFoldDB" id="A0A512M2E4"/>
<feature type="region of interest" description="Disordered" evidence="1">
    <location>
        <begin position="25"/>
        <end position="51"/>
    </location>
</feature>